<keyword evidence="1" id="KW-0805">Transcription regulation</keyword>
<dbReference type="RefSeq" id="WP_048419275.1">
    <property type="nucleotide sequence ID" value="NZ_JYNX01000038.1"/>
</dbReference>
<dbReference type="SUPFAM" id="SSF46689">
    <property type="entry name" value="Homeodomain-like"/>
    <property type="match status" value="1"/>
</dbReference>
<dbReference type="PATRIC" id="fig|1800.3.peg.3346"/>
<keyword evidence="3" id="KW-0804">Transcription</keyword>
<dbReference type="PANTHER" id="PTHR30055">
    <property type="entry name" value="HTH-TYPE TRANSCRIPTIONAL REGULATOR RUTR"/>
    <property type="match status" value="1"/>
</dbReference>
<keyword evidence="2 4" id="KW-0238">DNA-binding</keyword>
<dbReference type="SUPFAM" id="SSF48498">
    <property type="entry name" value="Tetracyclin repressor-like, C-terminal domain"/>
    <property type="match status" value="1"/>
</dbReference>
<comment type="caution">
    <text evidence="6">The sequence shown here is derived from an EMBL/GenBank/DDBJ whole genome shotgun (WGS) entry which is preliminary data.</text>
</comment>
<evidence type="ECO:0000259" key="5">
    <source>
        <dbReference type="PROSITE" id="PS50977"/>
    </source>
</evidence>
<dbReference type="Gene3D" id="1.10.357.10">
    <property type="entry name" value="Tetracycline Repressor, domain 2"/>
    <property type="match status" value="1"/>
</dbReference>
<proteinExistence type="predicted"/>
<dbReference type="EMBL" id="JYNX01000038">
    <property type="protein sequence ID" value="KMO77671.1"/>
    <property type="molecule type" value="Genomic_DNA"/>
</dbReference>
<sequence>MVVQEATLLEVATRTLLAQPSASLGEIAEAAGISRTTLHARFPTREALLAAMAHDAMDVIETVYAGSGLDSDAPVESVLGRVVDGILPLGPRVEFLLRERSLDTQTSVTERYDRLDAPLIGYLERAQSRGELGREIPAWWIAWALLGTVHTAWEAVADGRLAVRDAPRLILAILLNGIRP</sequence>
<dbReference type="InterPro" id="IPR050109">
    <property type="entry name" value="HTH-type_TetR-like_transc_reg"/>
</dbReference>
<dbReference type="PANTHER" id="PTHR30055:SF234">
    <property type="entry name" value="HTH-TYPE TRANSCRIPTIONAL REGULATOR BETI"/>
    <property type="match status" value="1"/>
</dbReference>
<feature type="domain" description="HTH tetR-type" evidence="5">
    <location>
        <begin position="2"/>
        <end position="60"/>
    </location>
</feature>
<dbReference type="Proteomes" id="UP000036176">
    <property type="component" value="Unassembled WGS sequence"/>
</dbReference>
<dbReference type="InterPro" id="IPR001647">
    <property type="entry name" value="HTH_TetR"/>
</dbReference>
<keyword evidence="7" id="KW-1185">Reference proteome</keyword>
<evidence type="ECO:0000313" key="6">
    <source>
        <dbReference type="EMBL" id="KMO77671.1"/>
    </source>
</evidence>
<gene>
    <name evidence="6" type="ORF">MCHUDSM44219_03332</name>
</gene>
<protein>
    <submittedName>
        <fullName evidence="6">Bacterial regulatory protein, tetR family</fullName>
    </submittedName>
</protein>
<feature type="DNA-binding region" description="H-T-H motif" evidence="4">
    <location>
        <begin position="23"/>
        <end position="42"/>
    </location>
</feature>
<organism evidence="6 7">
    <name type="scientific">Mycolicibacterium chubuense</name>
    <name type="common">Mycobacterium chubuense</name>
    <dbReference type="NCBI Taxonomy" id="1800"/>
    <lineage>
        <taxon>Bacteria</taxon>
        <taxon>Bacillati</taxon>
        <taxon>Actinomycetota</taxon>
        <taxon>Actinomycetes</taxon>
        <taxon>Mycobacteriales</taxon>
        <taxon>Mycobacteriaceae</taxon>
        <taxon>Mycolicibacterium</taxon>
    </lineage>
</organism>
<reference evidence="6 7" key="1">
    <citation type="journal article" date="2015" name="Genome Biol. Evol.">
        <title>Characterization of Three Mycobacterium spp. with Potential Use in Bioremediation by Genome Sequencing and Comparative Genomics.</title>
        <authorList>
            <person name="Das S."/>
            <person name="Pettersson B.M."/>
            <person name="Behra P.R."/>
            <person name="Ramesh M."/>
            <person name="Dasgupta S."/>
            <person name="Bhattacharya A."/>
            <person name="Kirsebom L.A."/>
        </authorList>
    </citation>
    <scope>NUCLEOTIDE SEQUENCE [LARGE SCALE GENOMIC DNA]</scope>
    <source>
        <strain evidence="6 7">DSM 44219</strain>
    </source>
</reference>
<dbReference type="Pfam" id="PF00440">
    <property type="entry name" value="TetR_N"/>
    <property type="match status" value="1"/>
</dbReference>
<name>A0A0J6YZ61_MYCCU</name>
<evidence type="ECO:0000256" key="3">
    <source>
        <dbReference type="ARBA" id="ARBA00023163"/>
    </source>
</evidence>
<dbReference type="InterPro" id="IPR036271">
    <property type="entry name" value="Tet_transcr_reg_TetR-rel_C_sf"/>
</dbReference>
<evidence type="ECO:0000256" key="4">
    <source>
        <dbReference type="PROSITE-ProRule" id="PRU00335"/>
    </source>
</evidence>
<dbReference type="GO" id="GO:0003700">
    <property type="term" value="F:DNA-binding transcription factor activity"/>
    <property type="evidence" value="ECO:0007669"/>
    <property type="project" value="TreeGrafter"/>
</dbReference>
<evidence type="ECO:0000256" key="1">
    <source>
        <dbReference type="ARBA" id="ARBA00023015"/>
    </source>
</evidence>
<dbReference type="GO" id="GO:0000976">
    <property type="term" value="F:transcription cis-regulatory region binding"/>
    <property type="evidence" value="ECO:0007669"/>
    <property type="project" value="TreeGrafter"/>
</dbReference>
<evidence type="ECO:0000256" key="2">
    <source>
        <dbReference type="ARBA" id="ARBA00023125"/>
    </source>
</evidence>
<dbReference type="InterPro" id="IPR009057">
    <property type="entry name" value="Homeodomain-like_sf"/>
</dbReference>
<dbReference type="OrthoDB" id="3869819at2"/>
<dbReference type="AlphaFoldDB" id="A0A0J6YZ61"/>
<evidence type="ECO:0000313" key="7">
    <source>
        <dbReference type="Proteomes" id="UP000036176"/>
    </source>
</evidence>
<dbReference type="PROSITE" id="PS50977">
    <property type="entry name" value="HTH_TETR_2"/>
    <property type="match status" value="1"/>
</dbReference>
<accession>A0A0J6YZ61</accession>